<dbReference type="PROSITE" id="PS50850">
    <property type="entry name" value="MFS"/>
    <property type="match status" value="1"/>
</dbReference>
<evidence type="ECO:0000256" key="6">
    <source>
        <dbReference type="SAM" id="Phobius"/>
    </source>
</evidence>
<feature type="transmembrane region" description="Helical" evidence="6">
    <location>
        <begin position="458"/>
        <end position="480"/>
    </location>
</feature>
<keyword evidence="3 6" id="KW-1133">Transmembrane helix</keyword>
<sequence>MMAVEDTADDWGEGTPFLDPEIDEDVPEVFRRAWYQPSTPAGVVGLMTFIIFCMTLSGTICLIPLARLTEDVVCRKHYGSPDPVDEKLCKVDEIQTQLAWLGGLYIVINAVIGLIVSFPWGILSDRIGRKPVFRLSFGSMVIGGTWTSLVLARWDIFPIHLILLSPVSAIFGGGLSVTVAVIHSIIADVTTERSSGFISLSLGAVLGSVAGPALSAKMMEIWNPWVPLFISGLILTPTILISMIFLPETRPRLTGAQASTVPEEPLLAAMQSHLVHARERLVESLTVLRKRPVVLLLVMFFITDPVQMASGHVLTQLLSNRFKWLLADIGYLLSVRGILTVVVLAVIPFVSGLMTSRFRMPVFKKDLILMQASLGCLVVGNLLTGGERPTEVILGQVISTFSAGFSSLAKGLIASHVDKEHTARLFALTGMVETTGSIFGGPFLAWSFGRGVKMGGRWMGLPFFCIAALCALALVAVCFVEKPRMEKHEEESQNRESVELHGSV</sequence>
<evidence type="ECO:0000256" key="3">
    <source>
        <dbReference type="ARBA" id="ARBA00022989"/>
    </source>
</evidence>
<dbReference type="Pfam" id="PF07690">
    <property type="entry name" value="MFS_1"/>
    <property type="match status" value="1"/>
</dbReference>
<dbReference type="GO" id="GO:0016020">
    <property type="term" value="C:membrane"/>
    <property type="evidence" value="ECO:0007669"/>
    <property type="project" value="UniProtKB-SubCell"/>
</dbReference>
<feature type="transmembrane region" description="Helical" evidence="6">
    <location>
        <begin position="132"/>
        <end position="151"/>
    </location>
</feature>
<name>A0AAJ0FGZ7_9PEZI</name>
<reference evidence="8" key="1">
    <citation type="submission" date="2023-06" db="EMBL/GenBank/DDBJ databases">
        <title>Genome-scale phylogeny and comparative genomics of the fungal order Sordariales.</title>
        <authorList>
            <consortium name="Lawrence Berkeley National Laboratory"/>
            <person name="Hensen N."/>
            <person name="Bonometti L."/>
            <person name="Westerberg I."/>
            <person name="Brannstrom I.O."/>
            <person name="Guillou S."/>
            <person name="Cros-Aarteil S."/>
            <person name="Calhoun S."/>
            <person name="Haridas S."/>
            <person name="Kuo A."/>
            <person name="Mondo S."/>
            <person name="Pangilinan J."/>
            <person name="Riley R."/>
            <person name="Labutti K."/>
            <person name="Andreopoulos B."/>
            <person name="Lipzen A."/>
            <person name="Chen C."/>
            <person name="Yanf M."/>
            <person name="Daum C."/>
            <person name="Ng V."/>
            <person name="Clum A."/>
            <person name="Steindorff A."/>
            <person name="Ohm R."/>
            <person name="Martin F."/>
            <person name="Silar P."/>
            <person name="Natvig D."/>
            <person name="Lalanne C."/>
            <person name="Gautier V."/>
            <person name="Ament-Velasquez S.L."/>
            <person name="Kruys A."/>
            <person name="Hutchinson M.I."/>
            <person name="Powell A.J."/>
            <person name="Barry K."/>
            <person name="Miller A.N."/>
            <person name="Grigoriev I.V."/>
            <person name="Debuchy R."/>
            <person name="Gladieux P."/>
            <person name="Thoren M.H."/>
            <person name="Johannesson H."/>
        </authorList>
    </citation>
    <scope>NUCLEOTIDE SEQUENCE</scope>
    <source>
        <strain evidence="8">8032-3</strain>
    </source>
</reference>
<feature type="transmembrane region" description="Helical" evidence="6">
    <location>
        <begin position="41"/>
        <end position="66"/>
    </location>
</feature>
<accession>A0AAJ0FGZ7</accession>
<feature type="compositionally biased region" description="Acidic residues" evidence="5">
    <location>
        <begin position="1"/>
        <end position="12"/>
    </location>
</feature>
<keyword evidence="2 6" id="KW-0812">Transmembrane</keyword>
<proteinExistence type="predicted"/>
<dbReference type="InterPro" id="IPR011701">
    <property type="entry name" value="MFS"/>
</dbReference>
<dbReference type="InterPro" id="IPR036259">
    <property type="entry name" value="MFS_trans_sf"/>
</dbReference>
<feature type="transmembrane region" description="Helical" evidence="6">
    <location>
        <begin position="293"/>
        <end position="313"/>
    </location>
</feature>
<evidence type="ECO:0000256" key="5">
    <source>
        <dbReference type="SAM" id="MobiDB-lite"/>
    </source>
</evidence>
<evidence type="ECO:0000259" key="7">
    <source>
        <dbReference type="PROSITE" id="PS50850"/>
    </source>
</evidence>
<dbReference type="GO" id="GO:0022857">
    <property type="term" value="F:transmembrane transporter activity"/>
    <property type="evidence" value="ECO:0007669"/>
    <property type="project" value="InterPro"/>
</dbReference>
<feature type="transmembrane region" description="Helical" evidence="6">
    <location>
        <begin position="333"/>
        <end position="355"/>
    </location>
</feature>
<dbReference type="InterPro" id="IPR020846">
    <property type="entry name" value="MFS_dom"/>
</dbReference>
<protein>
    <submittedName>
        <fullName evidence="8">MFS general substrate transporter</fullName>
    </submittedName>
</protein>
<keyword evidence="4 6" id="KW-0472">Membrane</keyword>
<feature type="transmembrane region" description="Helical" evidence="6">
    <location>
        <begin position="367"/>
        <end position="386"/>
    </location>
</feature>
<evidence type="ECO:0000313" key="8">
    <source>
        <dbReference type="EMBL" id="KAK1768101.1"/>
    </source>
</evidence>
<dbReference type="Gene3D" id="1.20.1250.20">
    <property type="entry name" value="MFS general substrate transporter like domains"/>
    <property type="match status" value="2"/>
</dbReference>
<dbReference type="EMBL" id="MU839006">
    <property type="protein sequence ID" value="KAK1768101.1"/>
    <property type="molecule type" value="Genomic_DNA"/>
</dbReference>
<comment type="caution">
    <text evidence="8">The sequence shown here is derived from an EMBL/GenBank/DDBJ whole genome shotgun (WGS) entry which is preliminary data.</text>
</comment>
<feature type="domain" description="Major facilitator superfamily (MFS) profile" evidence="7">
    <location>
        <begin position="50"/>
        <end position="485"/>
    </location>
</feature>
<dbReference type="PANTHER" id="PTHR23507:SF1">
    <property type="entry name" value="FI18259P1-RELATED"/>
    <property type="match status" value="1"/>
</dbReference>
<evidence type="ECO:0000256" key="2">
    <source>
        <dbReference type="ARBA" id="ARBA00022692"/>
    </source>
</evidence>
<dbReference type="PANTHER" id="PTHR23507">
    <property type="entry name" value="ZGC:174356"/>
    <property type="match status" value="1"/>
</dbReference>
<feature type="transmembrane region" description="Helical" evidence="6">
    <location>
        <begin position="392"/>
        <end position="413"/>
    </location>
</feature>
<feature type="region of interest" description="Disordered" evidence="5">
    <location>
        <begin position="1"/>
        <end position="20"/>
    </location>
</feature>
<comment type="subcellular location">
    <subcellularLocation>
        <location evidence="1">Membrane</location>
        <topology evidence="1">Multi-pass membrane protein</topology>
    </subcellularLocation>
</comment>
<dbReference type="GeneID" id="85310881"/>
<keyword evidence="9" id="KW-1185">Reference proteome</keyword>
<evidence type="ECO:0000313" key="9">
    <source>
        <dbReference type="Proteomes" id="UP001244011"/>
    </source>
</evidence>
<feature type="transmembrane region" description="Helical" evidence="6">
    <location>
        <begin position="225"/>
        <end position="246"/>
    </location>
</feature>
<gene>
    <name evidence="8" type="ORF">QBC33DRAFT_536248</name>
</gene>
<organism evidence="8 9">
    <name type="scientific">Phialemonium atrogriseum</name>
    <dbReference type="NCBI Taxonomy" id="1093897"/>
    <lineage>
        <taxon>Eukaryota</taxon>
        <taxon>Fungi</taxon>
        <taxon>Dikarya</taxon>
        <taxon>Ascomycota</taxon>
        <taxon>Pezizomycotina</taxon>
        <taxon>Sordariomycetes</taxon>
        <taxon>Sordariomycetidae</taxon>
        <taxon>Cephalothecales</taxon>
        <taxon>Cephalothecaceae</taxon>
        <taxon>Phialemonium</taxon>
    </lineage>
</organism>
<dbReference type="Proteomes" id="UP001244011">
    <property type="component" value="Unassembled WGS sequence"/>
</dbReference>
<feature type="transmembrane region" description="Helical" evidence="6">
    <location>
        <begin position="194"/>
        <end position="213"/>
    </location>
</feature>
<dbReference type="AlphaFoldDB" id="A0AAJ0FGZ7"/>
<feature type="transmembrane region" description="Helical" evidence="6">
    <location>
        <begin position="157"/>
        <end position="182"/>
    </location>
</feature>
<dbReference type="SUPFAM" id="SSF103473">
    <property type="entry name" value="MFS general substrate transporter"/>
    <property type="match status" value="1"/>
</dbReference>
<feature type="transmembrane region" description="Helical" evidence="6">
    <location>
        <begin position="98"/>
        <end position="120"/>
    </location>
</feature>
<dbReference type="RefSeq" id="XP_060284314.1">
    <property type="nucleotide sequence ID" value="XM_060427694.1"/>
</dbReference>
<evidence type="ECO:0000256" key="1">
    <source>
        <dbReference type="ARBA" id="ARBA00004141"/>
    </source>
</evidence>
<evidence type="ECO:0000256" key="4">
    <source>
        <dbReference type="ARBA" id="ARBA00023136"/>
    </source>
</evidence>
<feature type="transmembrane region" description="Helical" evidence="6">
    <location>
        <begin position="425"/>
        <end position="446"/>
    </location>
</feature>